<feature type="compositionally biased region" description="Polar residues" evidence="7">
    <location>
        <begin position="700"/>
        <end position="714"/>
    </location>
</feature>
<name>A0A5N5F3H5_9ROSA</name>
<reference evidence="13" key="2">
    <citation type="submission" date="2019-10" db="EMBL/GenBank/DDBJ databases">
        <title>A de novo genome assembly of a pear dwarfing rootstock.</title>
        <authorList>
            <person name="Wang F."/>
            <person name="Wang J."/>
            <person name="Li S."/>
            <person name="Zhang Y."/>
            <person name="Fang M."/>
            <person name="Ma L."/>
            <person name="Zhao Y."/>
            <person name="Jiang S."/>
        </authorList>
    </citation>
    <scope>NUCLEOTIDE SEQUENCE [LARGE SCALE GENOMIC DNA]</scope>
</reference>
<feature type="region of interest" description="Disordered" evidence="7">
    <location>
        <begin position="677"/>
        <end position="752"/>
    </location>
</feature>
<feature type="compositionally biased region" description="Basic and acidic residues" evidence="7">
    <location>
        <begin position="735"/>
        <end position="744"/>
    </location>
</feature>
<dbReference type="Pfam" id="PF22910">
    <property type="entry name" value="EDR4-like_1st"/>
    <property type="match status" value="1"/>
</dbReference>
<dbReference type="GO" id="GO:0016020">
    <property type="term" value="C:membrane"/>
    <property type="evidence" value="ECO:0007669"/>
    <property type="project" value="UniProtKB-SubCell"/>
</dbReference>
<evidence type="ECO:0000256" key="5">
    <source>
        <dbReference type="ARBA" id="ARBA00022989"/>
    </source>
</evidence>
<protein>
    <recommendedName>
        <fullName evidence="14">Zinc-ribbon domain-containing protein</fullName>
    </recommendedName>
</protein>
<comment type="similarity">
    <text evidence="2">Belongs to the PC-esterase family. TBL subfamily.</text>
</comment>
<evidence type="ECO:0000256" key="2">
    <source>
        <dbReference type="ARBA" id="ARBA00007727"/>
    </source>
</evidence>
<keyword evidence="4" id="KW-0735">Signal-anchor</keyword>
<gene>
    <name evidence="12" type="ORF">D8674_031272</name>
</gene>
<dbReference type="PANTHER" id="PTHR31105">
    <property type="entry name" value="EXTRA-LARGE G-PROTEIN-LIKE"/>
    <property type="match status" value="1"/>
</dbReference>
<sequence>MGDSGATVRLVRCPKCENLLPELDDYSVYQCGGCGAVLRANKKRQEGDTLFEKSEEERVGGVCAKSDDSDNKGIVVLSDASDIDVKSSDGSLRCDQRNLEKENVKNPEIVRKQVKDATENWVVKDGVDMSMKRDELENAVGREHGDLNAQFGPTNASRRSEWMEDWRARKNGEKEGVRRHQRTDVGGMRSSTSNYPDEGPSNYSLGSSHRGGEPLRKTIDPDEANRVLYLEQDRAELLKKLDELRDQLSRSGDLVDKPKEKAPLNGGVVPPDPYGSSNTSYAGASSGANRASMEYFGPGKPVAARAHFNHFPEPFPYTNGHEIPMPSFSSSMHNSSHLPRYGDPFGSHMHSGAPHPFPRQYQQPSLPYFSGQYAENNPDPYELYPHNASFHRPTCPCFYCYDNHRRGSVPVPPAAFHNKRFPDFPSNPMLHPENPGMVGPYDHNKPRTSIPPPIHVSQTHTRWPSDLNPQMGSFVHFRPDRVVLTSGGRRCLPFSGGAPLVTCSNCFEILQLPKKVLLAEKNKQKVRCGACSTVIDFVVSNKKLLLSHAEAKNNPSEVNNLNEEVKDSILHSHGPVTRIYAHFSSDDYDNSGYDFQSIDREPALPSTGPSSTGSKPHEMQSFHSSSPSTSEDDGIPEAPVAPKEFIDSIQQPIKGSFSPPSPGSPLQEHFEFSSNNNVINRLGKGNCSSRSDQEKVKPNKVTSRQNSLKETTLATEMDVSFNEYSNTGASQDSWDANKEEDQPRTNKGSESFITNFIKKSFRDFSKSNQTNNGRSNVSVNGHLIPDRELKKAEKMAGTVHPGQYWYDFRAGFWGVMGGPGLGIIPPFIEEFNYPMPQNCAAGDTGIFVNGRELHRNDLDLLSSRGLPTTRDRSYIIEISGRVLDEDTGEELDSLGKLAPTAGGNLWESRRKLKQANPIIGLSCANVQRHAISTAASGHSANPICIEPPPLAFADQQQTGSSSSSSSAVSDSSLFPGQIQNSTIVDFPGNTSQTHDNVKCDLFTGDWVPDPSGPRYTNESCHVVEPHQNCMKNGRPDSDYFYWRWNPRDCELPKFNPQSFLGIMRNKSWAFIGDSISRNHVQSLLCILSQVEQAVEVYHDKEYRSKRWLFPSYNFTVSVIWTPFLVKAAIFEDMNGVSTSEIQLYLDELDKTWTDQYNSLDYVVIAGGKWFLKTAIYHENNTVRGCHYCPGKNLTEFRFDYAYRSALRLVFNFITRSDHKALVLFRTTTPDHFENGEWFSGGYCNRSAPFREGEVDIKDVDAAMQNIELEEFEKAAAEGSEKGVNFKLLDTTHLSLLRPDGHPGPYRQFQPFAKDMNAKVQNDCLHWCLPGPIDSWNDLVMELLVNGEKYR</sequence>
<dbReference type="Pfam" id="PF11331">
    <property type="entry name" value="Zn_ribbon_12"/>
    <property type="match status" value="1"/>
</dbReference>
<evidence type="ECO:0000256" key="4">
    <source>
        <dbReference type="ARBA" id="ARBA00022968"/>
    </source>
</evidence>
<dbReference type="Pfam" id="PF14416">
    <property type="entry name" value="PMR5N"/>
    <property type="match status" value="1"/>
</dbReference>
<proteinExistence type="inferred from homology"/>
<feature type="compositionally biased region" description="Low complexity" evidence="7">
    <location>
        <begin position="605"/>
        <end position="614"/>
    </location>
</feature>
<feature type="region of interest" description="Disordered" evidence="7">
    <location>
        <begin position="651"/>
        <end position="670"/>
    </location>
</feature>
<dbReference type="OrthoDB" id="2020426at2759"/>
<feature type="region of interest" description="Disordered" evidence="7">
    <location>
        <begin position="592"/>
        <end position="639"/>
    </location>
</feature>
<feature type="region of interest" description="Disordered" evidence="7">
    <location>
        <begin position="249"/>
        <end position="282"/>
    </location>
</feature>
<feature type="domain" description="Enhanced disease resistance 4-like N-terminal" evidence="11">
    <location>
        <begin position="8"/>
        <end position="40"/>
    </location>
</feature>
<evidence type="ECO:0000256" key="7">
    <source>
        <dbReference type="SAM" id="MobiDB-lite"/>
    </source>
</evidence>
<evidence type="ECO:0000256" key="3">
    <source>
        <dbReference type="ARBA" id="ARBA00022692"/>
    </source>
</evidence>
<accession>A0A5N5F3H5</accession>
<evidence type="ECO:0000259" key="10">
    <source>
        <dbReference type="Pfam" id="PF14416"/>
    </source>
</evidence>
<comment type="caution">
    <text evidence="12">The sequence shown here is derived from an EMBL/GenBank/DDBJ whole genome shotgun (WGS) entry which is preliminary data.</text>
</comment>
<evidence type="ECO:0000259" key="9">
    <source>
        <dbReference type="Pfam" id="PF13839"/>
    </source>
</evidence>
<feature type="region of interest" description="Disordered" evidence="7">
    <location>
        <begin position="170"/>
        <end position="218"/>
    </location>
</feature>
<keyword evidence="3" id="KW-0812">Transmembrane</keyword>
<dbReference type="InterPro" id="IPR025846">
    <property type="entry name" value="TBL_N"/>
</dbReference>
<dbReference type="GO" id="GO:1900150">
    <property type="term" value="P:regulation of defense response to fungus"/>
    <property type="evidence" value="ECO:0007669"/>
    <property type="project" value="InterPro"/>
</dbReference>
<keyword evidence="5" id="KW-1133">Transmembrane helix</keyword>
<feature type="compositionally biased region" description="Polar residues" evidence="7">
    <location>
        <begin position="722"/>
        <end position="734"/>
    </location>
</feature>
<evidence type="ECO:0008006" key="14">
    <source>
        <dbReference type="Google" id="ProtNLM"/>
    </source>
</evidence>
<dbReference type="EMBL" id="SMOL01000781">
    <property type="protein sequence ID" value="KAB2595822.1"/>
    <property type="molecule type" value="Genomic_DNA"/>
</dbReference>
<reference evidence="12 13" key="1">
    <citation type="submission" date="2019-09" db="EMBL/GenBank/DDBJ databases">
        <authorList>
            <person name="Ou C."/>
        </authorList>
    </citation>
    <scope>NUCLEOTIDE SEQUENCE [LARGE SCALE GENOMIC DNA]</scope>
    <source>
        <strain evidence="12">S2</strain>
        <tissue evidence="12">Leaf</tissue>
    </source>
</reference>
<feature type="compositionally biased region" description="Polar residues" evidence="7">
    <location>
        <begin position="189"/>
        <end position="207"/>
    </location>
</feature>
<feature type="region of interest" description="Disordered" evidence="7">
    <location>
        <begin position="947"/>
        <end position="972"/>
    </location>
</feature>
<evidence type="ECO:0000313" key="13">
    <source>
        <dbReference type="Proteomes" id="UP000327157"/>
    </source>
</evidence>
<dbReference type="InterPro" id="IPR021480">
    <property type="entry name" value="Zinc_ribbon_12"/>
</dbReference>
<dbReference type="InterPro" id="IPR026057">
    <property type="entry name" value="TBL_C"/>
</dbReference>
<feature type="domain" description="Probable zinc-ribbon" evidence="8">
    <location>
        <begin position="496"/>
        <end position="538"/>
    </location>
</feature>
<dbReference type="PANTHER" id="PTHR31105:SF58">
    <property type="entry name" value="G-LIKE PROTEIN, PUTATIVE (DUF3133)-RELATED"/>
    <property type="match status" value="1"/>
</dbReference>
<feature type="domain" description="Trichome birefringence-like C-terminal" evidence="9">
    <location>
        <begin position="1051"/>
        <end position="1341"/>
    </location>
</feature>
<evidence type="ECO:0000256" key="1">
    <source>
        <dbReference type="ARBA" id="ARBA00004167"/>
    </source>
</evidence>
<dbReference type="InterPro" id="IPR055126">
    <property type="entry name" value="EDR4-like_N"/>
</dbReference>
<dbReference type="Pfam" id="PF13839">
    <property type="entry name" value="PC-Esterase"/>
    <property type="match status" value="1"/>
</dbReference>
<reference evidence="12 13" key="3">
    <citation type="submission" date="2019-11" db="EMBL/GenBank/DDBJ databases">
        <title>A de novo genome assembly of a pear dwarfing rootstock.</title>
        <authorList>
            <person name="Wang F."/>
            <person name="Wang J."/>
            <person name="Li S."/>
            <person name="Zhang Y."/>
            <person name="Fang M."/>
            <person name="Ma L."/>
            <person name="Zhao Y."/>
            <person name="Jiang S."/>
        </authorList>
    </citation>
    <scope>NUCLEOTIDE SEQUENCE [LARGE SCALE GENOMIC DNA]</scope>
    <source>
        <strain evidence="12">S2</strain>
        <tissue evidence="12">Leaf</tissue>
    </source>
</reference>
<evidence type="ECO:0000259" key="11">
    <source>
        <dbReference type="Pfam" id="PF22910"/>
    </source>
</evidence>
<evidence type="ECO:0000256" key="6">
    <source>
        <dbReference type="ARBA" id="ARBA00023136"/>
    </source>
</evidence>
<feature type="compositionally biased region" description="Basic and acidic residues" evidence="7">
    <location>
        <begin position="249"/>
        <end position="262"/>
    </location>
</feature>
<keyword evidence="6" id="KW-0472">Membrane</keyword>
<dbReference type="InterPro" id="IPR040244">
    <property type="entry name" value="EDR4-like"/>
</dbReference>
<feature type="compositionally biased region" description="Low complexity" evidence="7">
    <location>
        <begin position="960"/>
        <end position="972"/>
    </location>
</feature>
<dbReference type="Proteomes" id="UP000327157">
    <property type="component" value="Chromosome 7"/>
</dbReference>
<comment type="subcellular location">
    <subcellularLocation>
        <location evidence="1">Membrane</location>
        <topology evidence="1">Single-pass membrane protein</topology>
    </subcellularLocation>
</comment>
<evidence type="ECO:0000313" key="12">
    <source>
        <dbReference type="EMBL" id="KAB2595822.1"/>
    </source>
</evidence>
<dbReference type="GO" id="GO:0016740">
    <property type="term" value="F:transferase activity"/>
    <property type="evidence" value="ECO:0007669"/>
    <property type="project" value="InterPro"/>
</dbReference>
<keyword evidence="13" id="KW-1185">Reference proteome</keyword>
<organism evidence="12 13">
    <name type="scientific">Pyrus ussuriensis x Pyrus communis</name>
    <dbReference type="NCBI Taxonomy" id="2448454"/>
    <lineage>
        <taxon>Eukaryota</taxon>
        <taxon>Viridiplantae</taxon>
        <taxon>Streptophyta</taxon>
        <taxon>Embryophyta</taxon>
        <taxon>Tracheophyta</taxon>
        <taxon>Spermatophyta</taxon>
        <taxon>Magnoliopsida</taxon>
        <taxon>eudicotyledons</taxon>
        <taxon>Gunneridae</taxon>
        <taxon>Pentapetalae</taxon>
        <taxon>rosids</taxon>
        <taxon>fabids</taxon>
        <taxon>Rosales</taxon>
        <taxon>Rosaceae</taxon>
        <taxon>Amygdaloideae</taxon>
        <taxon>Maleae</taxon>
        <taxon>Pyrus</taxon>
    </lineage>
</organism>
<feature type="domain" description="Trichome birefringence-like N-terminal" evidence="10">
    <location>
        <begin position="998"/>
        <end position="1050"/>
    </location>
</feature>
<evidence type="ECO:0000259" key="8">
    <source>
        <dbReference type="Pfam" id="PF11331"/>
    </source>
</evidence>